<feature type="transmembrane region" description="Helical" evidence="1">
    <location>
        <begin position="42"/>
        <end position="66"/>
    </location>
</feature>
<evidence type="ECO:0000313" key="3">
    <source>
        <dbReference type="Proteomes" id="UP001403385"/>
    </source>
</evidence>
<dbReference type="EMBL" id="JBDKWZ010000006">
    <property type="protein sequence ID" value="MEN7548706.1"/>
    <property type="molecule type" value="Genomic_DNA"/>
</dbReference>
<keyword evidence="1" id="KW-0812">Transmembrane</keyword>
<feature type="transmembrane region" description="Helical" evidence="1">
    <location>
        <begin position="78"/>
        <end position="100"/>
    </location>
</feature>
<gene>
    <name evidence="2" type="ORF">AAG747_12350</name>
</gene>
<dbReference type="RefSeq" id="WP_346821483.1">
    <property type="nucleotide sequence ID" value="NZ_JBDKWZ010000006.1"/>
</dbReference>
<name>A0AAW9SDB9_9BACT</name>
<evidence type="ECO:0000256" key="1">
    <source>
        <dbReference type="SAM" id="Phobius"/>
    </source>
</evidence>
<comment type="caution">
    <text evidence="2">The sequence shown here is derived from an EMBL/GenBank/DDBJ whole genome shotgun (WGS) entry which is preliminary data.</text>
</comment>
<keyword evidence="1" id="KW-1133">Transmembrane helix</keyword>
<accession>A0AAW9SDB9</accession>
<keyword evidence="1" id="KW-0472">Membrane</keyword>
<reference evidence="2 3" key="1">
    <citation type="submission" date="2024-04" db="EMBL/GenBank/DDBJ databases">
        <title>Novel genus in family Flammeovirgaceae.</title>
        <authorList>
            <person name="Nguyen T.H."/>
            <person name="Vuong T.Q."/>
            <person name="Le H."/>
            <person name="Kim S.-G."/>
        </authorList>
    </citation>
    <scope>NUCLEOTIDE SEQUENCE [LARGE SCALE GENOMIC DNA]</scope>
    <source>
        <strain evidence="2 3">JCM 23209</strain>
    </source>
</reference>
<dbReference type="Proteomes" id="UP001403385">
    <property type="component" value="Unassembled WGS sequence"/>
</dbReference>
<protein>
    <submittedName>
        <fullName evidence="2">Uncharacterized protein</fullName>
    </submittedName>
</protein>
<keyword evidence="3" id="KW-1185">Reference proteome</keyword>
<feature type="transmembrane region" description="Helical" evidence="1">
    <location>
        <begin position="127"/>
        <end position="148"/>
    </location>
</feature>
<dbReference type="AlphaFoldDB" id="A0AAW9SDB9"/>
<proteinExistence type="predicted"/>
<evidence type="ECO:0000313" key="2">
    <source>
        <dbReference type="EMBL" id="MEN7548706.1"/>
    </source>
</evidence>
<feature type="transmembrane region" description="Helical" evidence="1">
    <location>
        <begin position="7"/>
        <end position="30"/>
    </location>
</feature>
<organism evidence="2 3">
    <name type="scientific">Rapidithrix thailandica</name>
    <dbReference type="NCBI Taxonomy" id="413964"/>
    <lineage>
        <taxon>Bacteria</taxon>
        <taxon>Pseudomonadati</taxon>
        <taxon>Bacteroidota</taxon>
        <taxon>Cytophagia</taxon>
        <taxon>Cytophagales</taxon>
        <taxon>Flammeovirgaceae</taxon>
        <taxon>Rapidithrix</taxon>
    </lineage>
</organism>
<sequence>MKLLKELYWIAGGVVLTMLVGVLLFGTALFDGEPMEVQLQNTYFVFPKLLLIIILFGGLMIFTYLIRGIYFNLENRNVNMILTSIVLVLLVGLIKCLSWIQGYENLLLEKQNASLEDIQSQFSTVKWILWGLVVFCGGIVTLSGYKIFKSKK</sequence>